<dbReference type="PANTHER" id="PTHR33525">
    <property type="match status" value="1"/>
</dbReference>
<dbReference type="PROSITE" id="PS51833">
    <property type="entry name" value="HDOD"/>
    <property type="match status" value="1"/>
</dbReference>
<dbReference type="EMBL" id="JAVRHX010000001">
    <property type="protein sequence ID" value="MDT0594177.1"/>
    <property type="molecule type" value="Genomic_DNA"/>
</dbReference>
<dbReference type="PANTHER" id="PTHR33525:SF3">
    <property type="entry name" value="RIBONUCLEASE Y"/>
    <property type="match status" value="1"/>
</dbReference>
<evidence type="ECO:0000313" key="4">
    <source>
        <dbReference type="Proteomes" id="UP001253545"/>
    </source>
</evidence>
<dbReference type="Gene3D" id="1.10.3210.10">
    <property type="entry name" value="Hypothetical protein af1432"/>
    <property type="match status" value="1"/>
</dbReference>
<dbReference type="Pfam" id="PF08668">
    <property type="entry name" value="HDOD"/>
    <property type="match status" value="1"/>
</dbReference>
<dbReference type="InterPro" id="IPR052340">
    <property type="entry name" value="RNase_Y/CdgJ"/>
</dbReference>
<keyword evidence="4" id="KW-1185">Reference proteome</keyword>
<gene>
    <name evidence="3" type="ORF">RM552_04905</name>
</gene>
<dbReference type="SUPFAM" id="SSF109604">
    <property type="entry name" value="HD-domain/PDEase-like"/>
    <property type="match status" value="1"/>
</dbReference>
<organism evidence="3 4">
    <name type="scientific">Glaciecola petra</name>
    <dbReference type="NCBI Taxonomy" id="3075602"/>
    <lineage>
        <taxon>Bacteria</taxon>
        <taxon>Pseudomonadati</taxon>
        <taxon>Pseudomonadota</taxon>
        <taxon>Gammaproteobacteria</taxon>
        <taxon>Alteromonadales</taxon>
        <taxon>Alteromonadaceae</taxon>
        <taxon>Glaciecola</taxon>
    </lineage>
</organism>
<protein>
    <submittedName>
        <fullName evidence="3">HDOD domain-containing protein</fullName>
    </submittedName>
</protein>
<comment type="caution">
    <text evidence="3">The sequence shown here is derived from an EMBL/GenBank/DDBJ whole genome shotgun (WGS) entry which is preliminary data.</text>
</comment>
<dbReference type="Proteomes" id="UP001253545">
    <property type="component" value="Unassembled WGS sequence"/>
</dbReference>
<evidence type="ECO:0000259" key="2">
    <source>
        <dbReference type="PROSITE" id="PS51833"/>
    </source>
</evidence>
<feature type="domain" description="HDOD" evidence="2">
    <location>
        <begin position="13"/>
        <end position="206"/>
    </location>
</feature>
<evidence type="ECO:0000256" key="1">
    <source>
        <dbReference type="SAM" id="Coils"/>
    </source>
</evidence>
<feature type="coiled-coil region" evidence="1">
    <location>
        <begin position="245"/>
        <end position="272"/>
    </location>
</feature>
<reference evidence="3 4" key="1">
    <citation type="submission" date="2023-09" db="EMBL/GenBank/DDBJ databases">
        <authorList>
            <person name="Rey-Velasco X."/>
        </authorList>
    </citation>
    <scope>NUCLEOTIDE SEQUENCE [LARGE SCALE GENOMIC DNA]</scope>
    <source>
        <strain evidence="3 4">P117</strain>
    </source>
</reference>
<proteinExistence type="predicted"/>
<accession>A0ABU2ZNH3</accession>
<keyword evidence="1" id="KW-0175">Coiled coil</keyword>
<name>A0ABU2ZNH3_9ALTE</name>
<dbReference type="InterPro" id="IPR013976">
    <property type="entry name" value="HDOD"/>
</dbReference>
<sequence length="281" mass="32104">MNAIEYAQKANELYSVPNTANQLRLLFEKDDSTMKDISHVVSTDPGLAVHLLKYANSPIFRFERKIESLEKAIQVIGVKSVYEFALVFGMSNMLTREHMKYIDIDKFWKQSILCALFGVFFAKKCKEKDVSRLYTSGLLHNVGELAVLRVTPTIVRECNRLNEDLLPKQCQEEVLGFSFAEVSASLMQRWLIPDILVSTIAMQHHDDLPAVTVESQIIQLSYSLAVTQTFDEFYNLRHHIPAFLYESLHLSLEDISEAIENTQEEFEALSSLFKMSEPKAA</sequence>
<dbReference type="RefSeq" id="WP_311367659.1">
    <property type="nucleotide sequence ID" value="NZ_JAVRHX010000001.1"/>
</dbReference>
<evidence type="ECO:0000313" key="3">
    <source>
        <dbReference type="EMBL" id="MDT0594177.1"/>
    </source>
</evidence>